<comment type="similarity">
    <text evidence="1">Belongs to the type-I restriction system S methylase family.</text>
</comment>
<dbReference type="InterPro" id="IPR000055">
    <property type="entry name" value="Restrct_endonuc_typeI_TRD"/>
</dbReference>
<proteinExistence type="inferred from homology"/>
<reference evidence="5 6" key="1">
    <citation type="submission" date="2016-10" db="EMBL/GenBank/DDBJ databases">
        <authorList>
            <person name="de Groot N.N."/>
        </authorList>
    </citation>
    <scope>NUCLEOTIDE SEQUENCE [LARGE SCALE GENOMIC DNA]</scope>
    <source>
        <strain evidence="6">L7-484,KACC 16230,DSM 25025</strain>
    </source>
</reference>
<evidence type="ECO:0000256" key="2">
    <source>
        <dbReference type="ARBA" id="ARBA00022747"/>
    </source>
</evidence>
<sequence length="375" mass="41688">MSSKLPEGWLGHRLGDILEISNDGISADAIAELAAVAHYSLPAFDDGRVPEITAGLNIKSNKSLVPPDCVLFGKLNPRIPRVWRVAERSQLPSVCSTEFWPLVARSDEIDLDFLTAFIGSEAFLSDPQITPSSSTNSHQRVDRRSFENYVLPLPSLDEQRRIAEVLRSADEAILWSKATVEQSLRCLESTLATLMNGSDVNEEEWSEGRCDNFFVLQRGFDITESQATPGPYRVISSSGPSYTHEKAAIAAPAVITGRKGRLGAVFYSEHPCWPHDTTLWVKDFKGNNPRFVFWKLKAMKLETFDAATSVPTLNRNNVHALHVRFPSVRQQVEISEILDAQHRALLDQQGEVRALETVTVRLASDLLSGRVRVPA</sequence>
<dbReference type="PANTHER" id="PTHR30408">
    <property type="entry name" value="TYPE-1 RESTRICTION ENZYME ECOKI SPECIFICITY PROTEIN"/>
    <property type="match status" value="1"/>
</dbReference>
<dbReference type="AlphaFoldDB" id="A0A1H0NIM9"/>
<protein>
    <submittedName>
        <fullName evidence="5">Type I restriction modification DNA specificity domain-containing protein</fullName>
    </submittedName>
</protein>
<keyword evidence="3" id="KW-0238">DNA-binding</keyword>
<dbReference type="GO" id="GO:0003677">
    <property type="term" value="F:DNA binding"/>
    <property type="evidence" value="ECO:0007669"/>
    <property type="project" value="UniProtKB-KW"/>
</dbReference>
<accession>A0A1H0NIM9</accession>
<dbReference type="GO" id="GO:0009307">
    <property type="term" value="P:DNA restriction-modification system"/>
    <property type="evidence" value="ECO:0007669"/>
    <property type="project" value="UniProtKB-KW"/>
</dbReference>
<dbReference type="OrthoDB" id="164285at2"/>
<dbReference type="Pfam" id="PF01420">
    <property type="entry name" value="Methylase_S"/>
    <property type="match status" value="2"/>
</dbReference>
<dbReference type="Gene3D" id="3.90.220.20">
    <property type="entry name" value="DNA methylase specificity domains"/>
    <property type="match status" value="2"/>
</dbReference>
<keyword evidence="6" id="KW-1185">Reference proteome</keyword>
<dbReference type="RefSeq" id="WP_090677281.1">
    <property type="nucleotide sequence ID" value="NZ_FNIT01000022.1"/>
</dbReference>
<feature type="domain" description="Type I restriction modification DNA specificity" evidence="4">
    <location>
        <begin position="204"/>
        <end position="343"/>
    </location>
</feature>
<dbReference type="EMBL" id="FNIT01000022">
    <property type="protein sequence ID" value="SDO92265.1"/>
    <property type="molecule type" value="Genomic_DNA"/>
</dbReference>
<evidence type="ECO:0000256" key="1">
    <source>
        <dbReference type="ARBA" id="ARBA00010923"/>
    </source>
</evidence>
<gene>
    <name evidence="5" type="ORF">SAMN05192530_1227</name>
</gene>
<dbReference type="Proteomes" id="UP000198793">
    <property type="component" value="Unassembled WGS sequence"/>
</dbReference>
<dbReference type="PANTHER" id="PTHR30408:SF12">
    <property type="entry name" value="TYPE I RESTRICTION ENZYME MJAVIII SPECIFICITY SUBUNIT"/>
    <property type="match status" value="1"/>
</dbReference>
<evidence type="ECO:0000313" key="5">
    <source>
        <dbReference type="EMBL" id="SDO92265.1"/>
    </source>
</evidence>
<evidence type="ECO:0000313" key="6">
    <source>
        <dbReference type="Proteomes" id="UP000198793"/>
    </source>
</evidence>
<name>A0A1H0NIM9_9HYPH</name>
<evidence type="ECO:0000256" key="3">
    <source>
        <dbReference type="ARBA" id="ARBA00023125"/>
    </source>
</evidence>
<organism evidence="5 6">
    <name type="scientific">Aureimonas jatrophae</name>
    <dbReference type="NCBI Taxonomy" id="1166073"/>
    <lineage>
        <taxon>Bacteria</taxon>
        <taxon>Pseudomonadati</taxon>
        <taxon>Pseudomonadota</taxon>
        <taxon>Alphaproteobacteria</taxon>
        <taxon>Hyphomicrobiales</taxon>
        <taxon>Aurantimonadaceae</taxon>
        <taxon>Aureimonas</taxon>
    </lineage>
</organism>
<dbReference type="STRING" id="1166073.SAMN05192530_1227"/>
<dbReference type="CDD" id="cd17267">
    <property type="entry name" value="RMtype1_S_EcoAO83I-TRD1-CR1_like"/>
    <property type="match status" value="1"/>
</dbReference>
<evidence type="ECO:0000259" key="4">
    <source>
        <dbReference type="Pfam" id="PF01420"/>
    </source>
</evidence>
<dbReference type="SUPFAM" id="SSF116734">
    <property type="entry name" value="DNA methylase specificity domain"/>
    <property type="match status" value="2"/>
</dbReference>
<dbReference type="InterPro" id="IPR052021">
    <property type="entry name" value="Type-I_RS_S_subunit"/>
</dbReference>
<dbReference type="InterPro" id="IPR044946">
    <property type="entry name" value="Restrct_endonuc_typeI_TRD_sf"/>
</dbReference>
<feature type="domain" description="Type I restriction modification DNA specificity" evidence="4">
    <location>
        <begin position="6"/>
        <end position="173"/>
    </location>
</feature>
<keyword evidence="2" id="KW-0680">Restriction system</keyword>